<name>A0A7W5FHH5_9ACTN</name>
<accession>A0A7W5FHH5</accession>
<protein>
    <recommendedName>
        <fullName evidence="3">Nuclease-related domain-containing protein</fullName>
    </recommendedName>
</protein>
<keyword evidence="2" id="KW-1185">Reference proteome</keyword>
<evidence type="ECO:0000313" key="2">
    <source>
        <dbReference type="Proteomes" id="UP000590749"/>
    </source>
</evidence>
<dbReference type="Proteomes" id="UP000590749">
    <property type="component" value="Unassembled WGS sequence"/>
</dbReference>
<evidence type="ECO:0000313" key="1">
    <source>
        <dbReference type="EMBL" id="MBB3098678.1"/>
    </source>
</evidence>
<proteinExistence type="predicted"/>
<evidence type="ECO:0008006" key="3">
    <source>
        <dbReference type="Google" id="ProtNLM"/>
    </source>
</evidence>
<dbReference type="EMBL" id="JACHXF010000016">
    <property type="protein sequence ID" value="MBB3098678.1"/>
    <property type="molecule type" value="Genomic_DNA"/>
</dbReference>
<dbReference type="AlphaFoldDB" id="A0A7W5FHH5"/>
<comment type="caution">
    <text evidence="1">The sequence shown here is derived from an EMBL/GenBank/DDBJ whole genome shotgun (WGS) entry which is preliminary data.</text>
</comment>
<organism evidence="1 2">
    <name type="scientific">Actinoplanes campanulatus</name>
    <dbReference type="NCBI Taxonomy" id="113559"/>
    <lineage>
        <taxon>Bacteria</taxon>
        <taxon>Bacillati</taxon>
        <taxon>Actinomycetota</taxon>
        <taxon>Actinomycetes</taxon>
        <taxon>Micromonosporales</taxon>
        <taxon>Micromonosporaceae</taxon>
        <taxon>Actinoplanes</taxon>
    </lineage>
</organism>
<dbReference type="RefSeq" id="WP_183224769.1">
    <property type="nucleotide sequence ID" value="NZ_BMPW01000018.1"/>
</dbReference>
<reference evidence="1 2" key="1">
    <citation type="submission" date="2020-08" db="EMBL/GenBank/DDBJ databases">
        <title>Genomic Encyclopedia of Type Strains, Phase III (KMG-III): the genomes of soil and plant-associated and newly described type strains.</title>
        <authorList>
            <person name="Whitman W."/>
        </authorList>
    </citation>
    <scope>NUCLEOTIDE SEQUENCE [LARGE SCALE GENOMIC DNA]</scope>
    <source>
        <strain evidence="1 2">CECT 3287</strain>
    </source>
</reference>
<gene>
    <name evidence="1" type="ORF">FHR83_006377</name>
</gene>
<sequence length="678" mass="75658">MELQRSDRDELGFVGSLVESRIWPADIDRLKEMRVKLVKLRSGAPGEASDRRLRELAENQANKLAGILRSANPLFILGRFAECAEFQGGDFRDWYETHGVHALVQYAVGLSFATSGNIDLSAVPSDGDVQEAFDLVAEIFLIEWELITHTIGTNQPEYAARVQGAFKVEALTDRWQGYTVHLKDILAATLGPIRDDITRELGWYPAIIPELGVGLARVFQRRMDEFRPGFRADLMRAKPSGRAVYGEEMSLLLERHKNFAADLFVVDAPALSAEIGLSVDTLEAALRDLSWNPGQQPEFLLPAQDNLARTYSGVKLEGGKYFLWMPSALIQESHAWFYDLLQRRSLESIKKRYLAARDTTTEKIASSTLQRLFGKDRVFRSAQYDAPGRPDVDCLVVLPGDAILVECKAHLLTAAGRRGAPGRLATKFEELVVKPSFQADRAARHILSGKPVFTSGRKVIPVTANEASLLPRVVITYERVDPFSTYRGARPEVEQPAPSWIIPLADLMVIADLIQSPAAFWYYVSHRYRQSQDPRLVVFNEIDLLELFLVDLPRFESLTSPSLSADERVLIGPCGYSINNYYASMAPDAARRRPGLPLPAEVLSALDRNLAVGDPAWRFIVEAVLAEPSKTWTKFKNLKAKVVKRGTDHPIRLDTVQGSLNITMTKSRDSLVIDIGAN</sequence>